<sequence>MLERLVYRSQATHKLGSLHLFNLLSLCREKNKRLGITGHLLYTEEVFVQCIEGPSASIESLWQSLQRDERHYNIELLSRGPLTERRFAEWSMAFSSYAHFNKYNIPGFFPVDHGGMNEAAQRCAAA</sequence>
<dbReference type="InterPro" id="IPR036046">
    <property type="entry name" value="Acylphosphatase-like_dom_sf"/>
</dbReference>
<protein>
    <submittedName>
        <fullName evidence="2">BLUF domain-containing protein</fullName>
    </submittedName>
</protein>
<gene>
    <name evidence="2" type="ORF">IC609_08530</name>
</gene>
<organism evidence="2 3">
    <name type="scientific">Limnohabitans radicicola</name>
    <dbReference type="NCBI Taxonomy" id="2771427"/>
    <lineage>
        <taxon>Bacteria</taxon>
        <taxon>Pseudomonadati</taxon>
        <taxon>Pseudomonadota</taxon>
        <taxon>Betaproteobacteria</taxon>
        <taxon>Burkholderiales</taxon>
        <taxon>Comamonadaceae</taxon>
        <taxon>Limnohabitans</taxon>
    </lineage>
</organism>
<dbReference type="RefSeq" id="WP_191819087.1">
    <property type="nucleotide sequence ID" value="NZ_JACYFT010000002.1"/>
</dbReference>
<dbReference type="SUPFAM" id="SSF54975">
    <property type="entry name" value="Acylphosphatase/BLUF domain-like"/>
    <property type="match status" value="1"/>
</dbReference>
<proteinExistence type="predicted"/>
<dbReference type="SMART" id="SM01034">
    <property type="entry name" value="BLUF"/>
    <property type="match status" value="1"/>
</dbReference>
<keyword evidence="3" id="KW-1185">Reference proteome</keyword>
<dbReference type="GO" id="GO:0009882">
    <property type="term" value="F:blue light photoreceptor activity"/>
    <property type="evidence" value="ECO:0007669"/>
    <property type="project" value="InterPro"/>
</dbReference>
<evidence type="ECO:0000313" key="3">
    <source>
        <dbReference type="Proteomes" id="UP000647424"/>
    </source>
</evidence>
<dbReference type="EMBL" id="JACYFT010000002">
    <property type="protein sequence ID" value="MBD8050590.1"/>
    <property type="molecule type" value="Genomic_DNA"/>
</dbReference>
<accession>A0A927FJA4</accession>
<dbReference type="Gene3D" id="3.30.70.100">
    <property type="match status" value="1"/>
</dbReference>
<dbReference type="PROSITE" id="PS50925">
    <property type="entry name" value="BLUF"/>
    <property type="match status" value="1"/>
</dbReference>
<reference evidence="2" key="1">
    <citation type="submission" date="2020-09" db="EMBL/GenBank/DDBJ databases">
        <title>Genome seq and assembly of Limnohabitants sp.</title>
        <authorList>
            <person name="Chhetri G."/>
        </authorList>
    </citation>
    <scope>NUCLEOTIDE SEQUENCE</scope>
    <source>
        <strain evidence="2">JUR4</strain>
    </source>
</reference>
<dbReference type="GO" id="GO:0071949">
    <property type="term" value="F:FAD binding"/>
    <property type="evidence" value="ECO:0007669"/>
    <property type="project" value="InterPro"/>
</dbReference>
<evidence type="ECO:0000313" key="2">
    <source>
        <dbReference type="EMBL" id="MBD8050590.1"/>
    </source>
</evidence>
<dbReference type="Pfam" id="PF04940">
    <property type="entry name" value="BLUF"/>
    <property type="match status" value="1"/>
</dbReference>
<dbReference type="Proteomes" id="UP000647424">
    <property type="component" value="Unassembled WGS sequence"/>
</dbReference>
<comment type="caution">
    <text evidence="2">The sequence shown here is derived from an EMBL/GenBank/DDBJ whole genome shotgun (WGS) entry which is preliminary data.</text>
</comment>
<feature type="domain" description="BLUF" evidence="1">
    <location>
        <begin position="2"/>
        <end position="93"/>
    </location>
</feature>
<evidence type="ECO:0000259" key="1">
    <source>
        <dbReference type="PROSITE" id="PS50925"/>
    </source>
</evidence>
<name>A0A927FJA4_9BURK</name>
<dbReference type="AlphaFoldDB" id="A0A927FJA4"/>
<dbReference type="InterPro" id="IPR007024">
    <property type="entry name" value="BLUF_domain"/>
</dbReference>